<sequence length="69" mass="7815">MQWLNGVRIRHAQQLLEATDEGVESISRRVGFASAANFREQFRRMSGVAPLSYRRTFREQWGAAGAAAF</sequence>
<evidence type="ECO:0000313" key="5">
    <source>
        <dbReference type="EMBL" id="OBR97980.1"/>
    </source>
</evidence>
<accession>A0A1A6B6R8</accession>
<keyword evidence="1" id="KW-0805">Transcription regulation</keyword>
<dbReference type="GO" id="GO:0043565">
    <property type="term" value="F:sequence-specific DNA binding"/>
    <property type="evidence" value="ECO:0007669"/>
    <property type="project" value="InterPro"/>
</dbReference>
<gene>
    <name evidence="5" type="ORF">A9W98_04410</name>
    <name evidence="6" type="ORF">AWC08_02685</name>
</gene>
<evidence type="ECO:0000256" key="2">
    <source>
        <dbReference type="ARBA" id="ARBA00023125"/>
    </source>
</evidence>
<dbReference type="PRINTS" id="PR00032">
    <property type="entry name" value="HTHARAC"/>
</dbReference>
<dbReference type="EMBL" id="LQOY01000207">
    <property type="protein sequence ID" value="ORV72930.1"/>
    <property type="molecule type" value="Genomic_DNA"/>
</dbReference>
<dbReference type="SUPFAM" id="SSF46689">
    <property type="entry name" value="Homeodomain-like"/>
    <property type="match status" value="1"/>
</dbReference>
<dbReference type="Proteomes" id="UP000093757">
    <property type="component" value="Unassembled WGS sequence"/>
</dbReference>
<evidence type="ECO:0000313" key="6">
    <source>
        <dbReference type="EMBL" id="ORV72930.1"/>
    </source>
</evidence>
<evidence type="ECO:0000259" key="4">
    <source>
        <dbReference type="PROSITE" id="PS01124"/>
    </source>
</evidence>
<reference evidence="6 8" key="1">
    <citation type="submission" date="2016-01" db="EMBL/GenBank/DDBJ databases">
        <title>The new phylogeny of the genus Mycobacterium.</title>
        <authorList>
            <person name="Tarcisio F."/>
            <person name="Conor M."/>
            <person name="Antonella G."/>
            <person name="Elisabetta G."/>
            <person name="Giulia F.S."/>
            <person name="Sara T."/>
            <person name="Anna F."/>
            <person name="Clotilde B."/>
            <person name="Roberto B."/>
            <person name="Veronica D.S."/>
            <person name="Fabio R."/>
            <person name="Monica P."/>
            <person name="Olivier J."/>
            <person name="Enrico T."/>
            <person name="Nicola S."/>
        </authorList>
    </citation>
    <scope>NUCLEOTIDE SEQUENCE [LARGE SCALE GENOMIC DNA]</scope>
    <source>
        <strain evidence="6 8">DSM 44160</strain>
    </source>
</reference>
<dbReference type="PROSITE" id="PS00041">
    <property type="entry name" value="HTH_ARAC_FAMILY_1"/>
    <property type="match status" value="1"/>
</dbReference>
<dbReference type="GO" id="GO:0003700">
    <property type="term" value="F:DNA-binding transcription factor activity"/>
    <property type="evidence" value="ECO:0007669"/>
    <property type="project" value="InterPro"/>
</dbReference>
<comment type="caution">
    <text evidence="5">The sequence shown here is derived from an EMBL/GenBank/DDBJ whole genome shotgun (WGS) entry which is preliminary data.</text>
</comment>
<dbReference type="PANTHER" id="PTHR43280">
    <property type="entry name" value="ARAC-FAMILY TRANSCRIPTIONAL REGULATOR"/>
    <property type="match status" value="1"/>
</dbReference>
<dbReference type="EMBL" id="MAEM01000555">
    <property type="protein sequence ID" value="OBR97980.1"/>
    <property type="molecule type" value="Genomic_DNA"/>
</dbReference>
<dbReference type="InterPro" id="IPR018060">
    <property type="entry name" value="HTH_AraC"/>
</dbReference>
<protein>
    <recommendedName>
        <fullName evidence="4">HTH araC/xylS-type domain-containing protein</fullName>
    </recommendedName>
</protein>
<keyword evidence="8" id="KW-1185">Reference proteome</keyword>
<organism evidence="5 7">
    <name type="scientific">Mycobacterium gordonae</name>
    <dbReference type="NCBI Taxonomy" id="1778"/>
    <lineage>
        <taxon>Bacteria</taxon>
        <taxon>Bacillati</taxon>
        <taxon>Actinomycetota</taxon>
        <taxon>Actinomycetes</taxon>
        <taxon>Mycobacteriales</taxon>
        <taxon>Mycobacteriaceae</taxon>
        <taxon>Mycobacterium</taxon>
    </lineage>
</organism>
<evidence type="ECO:0000256" key="3">
    <source>
        <dbReference type="ARBA" id="ARBA00023163"/>
    </source>
</evidence>
<dbReference type="Pfam" id="PF12833">
    <property type="entry name" value="HTH_18"/>
    <property type="match status" value="1"/>
</dbReference>
<dbReference type="PROSITE" id="PS01124">
    <property type="entry name" value="HTH_ARAC_FAMILY_2"/>
    <property type="match status" value="1"/>
</dbReference>
<dbReference type="PANTHER" id="PTHR43280:SF2">
    <property type="entry name" value="HTH-TYPE TRANSCRIPTIONAL REGULATOR EXSA"/>
    <property type="match status" value="1"/>
</dbReference>
<dbReference type="SMART" id="SM00342">
    <property type="entry name" value="HTH_ARAC"/>
    <property type="match status" value="1"/>
</dbReference>
<dbReference type="InterPro" id="IPR018062">
    <property type="entry name" value="HTH_AraC-typ_CS"/>
</dbReference>
<keyword evidence="3" id="KW-0804">Transcription</keyword>
<name>A0A1A6B6R8_MYCGO</name>
<dbReference type="AlphaFoldDB" id="A0A1A6B6R8"/>
<keyword evidence="2" id="KW-0238">DNA-binding</keyword>
<evidence type="ECO:0000313" key="8">
    <source>
        <dbReference type="Proteomes" id="UP000193928"/>
    </source>
</evidence>
<reference evidence="5 7" key="2">
    <citation type="submission" date="2016-06" db="EMBL/GenBank/DDBJ databases">
        <authorList>
            <person name="Kjaerup R.B."/>
            <person name="Dalgaard T.S."/>
            <person name="Juul-Madsen H.R."/>
        </authorList>
    </citation>
    <scope>NUCLEOTIDE SEQUENCE [LARGE SCALE GENOMIC DNA]</scope>
    <source>
        <strain evidence="5 7">1245752.6</strain>
    </source>
</reference>
<evidence type="ECO:0000256" key="1">
    <source>
        <dbReference type="ARBA" id="ARBA00023015"/>
    </source>
</evidence>
<proteinExistence type="predicted"/>
<dbReference type="InterPro" id="IPR009057">
    <property type="entry name" value="Homeodomain-like_sf"/>
</dbReference>
<dbReference type="InterPro" id="IPR020449">
    <property type="entry name" value="Tscrpt_reg_AraC-type_HTH"/>
</dbReference>
<dbReference type="Gene3D" id="1.10.10.60">
    <property type="entry name" value="Homeodomain-like"/>
    <property type="match status" value="1"/>
</dbReference>
<evidence type="ECO:0000313" key="7">
    <source>
        <dbReference type="Proteomes" id="UP000093757"/>
    </source>
</evidence>
<feature type="domain" description="HTH araC/xylS-type" evidence="4">
    <location>
        <begin position="1"/>
        <end position="56"/>
    </location>
</feature>
<dbReference type="Proteomes" id="UP000193928">
    <property type="component" value="Unassembled WGS sequence"/>
</dbReference>